<dbReference type="Pfam" id="PF01965">
    <property type="entry name" value="DJ-1_PfpI"/>
    <property type="match status" value="1"/>
</dbReference>
<dbReference type="InterPro" id="IPR002818">
    <property type="entry name" value="DJ-1/PfpI"/>
</dbReference>
<dbReference type="InterPro" id="IPR029062">
    <property type="entry name" value="Class_I_gatase-like"/>
</dbReference>
<protein>
    <submittedName>
        <fullName evidence="3">Transcriptional regulator GlxA family with amidase domain</fullName>
    </submittedName>
</protein>
<dbReference type="SUPFAM" id="SSF52317">
    <property type="entry name" value="Class I glutamine amidotransferase-like"/>
    <property type="match status" value="1"/>
</dbReference>
<organism evidence="3 4">
    <name type="scientific">Paractinoplanes abujensis</name>
    <dbReference type="NCBI Taxonomy" id="882441"/>
    <lineage>
        <taxon>Bacteria</taxon>
        <taxon>Bacillati</taxon>
        <taxon>Actinomycetota</taxon>
        <taxon>Actinomycetes</taxon>
        <taxon>Micromonosporales</taxon>
        <taxon>Micromonosporaceae</taxon>
        <taxon>Paractinoplanes</taxon>
    </lineage>
</organism>
<feature type="region of interest" description="Disordered" evidence="1">
    <location>
        <begin position="176"/>
        <end position="198"/>
    </location>
</feature>
<comment type="caution">
    <text evidence="3">The sequence shown here is derived from an EMBL/GenBank/DDBJ whole genome shotgun (WGS) entry which is preliminary data.</text>
</comment>
<reference evidence="3 4" key="1">
    <citation type="submission" date="2020-08" db="EMBL/GenBank/DDBJ databases">
        <title>Sequencing the genomes of 1000 actinobacteria strains.</title>
        <authorList>
            <person name="Klenk H.-P."/>
        </authorList>
    </citation>
    <scope>NUCLEOTIDE SEQUENCE [LARGE SCALE GENOMIC DNA]</scope>
    <source>
        <strain evidence="3 4">DSM 45518</strain>
    </source>
</reference>
<gene>
    <name evidence="3" type="ORF">BKA14_004322</name>
</gene>
<dbReference type="RefSeq" id="WP_203722268.1">
    <property type="nucleotide sequence ID" value="NZ_BOMC01000039.1"/>
</dbReference>
<dbReference type="Proteomes" id="UP000542742">
    <property type="component" value="Unassembled WGS sequence"/>
</dbReference>
<dbReference type="GO" id="GO:0006355">
    <property type="term" value="P:regulation of DNA-templated transcription"/>
    <property type="evidence" value="ECO:0007669"/>
    <property type="project" value="TreeGrafter"/>
</dbReference>
<evidence type="ECO:0000313" key="4">
    <source>
        <dbReference type="Proteomes" id="UP000542742"/>
    </source>
</evidence>
<evidence type="ECO:0000313" key="3">
    <source>
        <dbReference type="EMBL" id="MBB4694174.1"/>
    </source>
</evidence>
<keyword evidence="4" id="KW-1185">Reference proteome</keyword>
<name>A0A7W7CTN0_9ACTN</name>
<dbReference type="InterPro" id="IPR052158">
    <property type="entry name" value="INH-QAR"/>
</dbReference>
<evidence type="ECO:0000259" key="2">
    <source>
        <dbReference type="Pfam" id="PF01965"/>
    </source>
</evidence>
<dbReference type="EMBL" id="JACHMF010000001">
    <property type="protein sequence ID" value="MBB4694174.1"/>
    <property type="molecule type" value="Genomic_DNA"/>
</dbReference>
<proteinExistence type="predicted"/>
<evidence type="ECO:0000256" key="1">
    <source>
        <dbReference type="SAM" id="MobiDB-lite"/>
    </source>
</evidence>
<accession>A0A7W7CTN0</accession>
<feature type="domain" description="DJ-1/PfpI" evidence="2">
    <location>
        <begin position="51"/>
        <end position="157"/>
    </location>
</feature>
<feature type="compositionally biased region" description="Basic residues" evidence="1">
    <location>
        <begin position="189"/>
        <end position="198"/>
    </location>
</feature>
<dbReference type="Gene3D" id="3.40.50.880">
    <property type="match status" value="1"/>
</dbReference>
<dbReference type="PANTHER" id="PTHR43130">
    <property type="entry name" value="ARAC-FAMILY TRANSCRIPTIONAL REGULATOR"/>
    <property type="match status" value="1"/>
</dbReference>
<dbReference type="PANTHER" id="PTHR43130:SF3">
    <property type="entry name" value="HTH-TYPE TRANSCRIPTIONAL REGULATOR RV1931C"/>
    <property type="match status" value="1"/>
</dbReference>
<feature type="region of interest" description="Disordered" evidence="1">
    <location>
        <begin position="15"/>
        <end position="34"/>
    </location>
</feature>
<dbReference type="AlphaFoldDB" id="A0A7W7CTN0"/>
<sequence length="198" mass="21029">MRKRRSHALIVPLGPARRDSFTGGPPQALRRPGRRERRPYVVAVLPLEALDEAGVVVVPGWRLPGGRPAAPEVLAAGRRAHGEGATVAGLCLGAFVLGGAGLLGGRRAITHWARLRELTESFPAVEVQRDALFVDEGRIVTSAGSAAGIDACLHLLRREHGPAVANATARSLVVAPQRRAARPSSSSSRCRRSTRATR</sequence>